<evidence type="ECO:0000313" key="1">
    <source>
        <dbReference type="EMBL" id="MEY6434176.1"/>
    </source>
</evidence>
<dbReference type="Proteomes" id="UP001564408">
    <property type="component" value="Unassembled WGS sequence"/>
</dbReference>
<gene>
    <name evidence="1" type="ORF">ABC977_17395</name>
</gene>
<dbReference type="RefSeq" id="WP_369668558.1">
    <property type="nucleotide sequence ID" value="NZ_JBDKXB010000047.1"/>
</dbReference>
<proteinExistence type="predicted"/>
<sequence>MEPDDPSGQPLEPSSARRCQHRTCPACRSRQLALVLNPGSPVTPSVLAALEDGRAVIPDAPLPVPRPAWQCLECGAWVYYHAEDESAATPGEPSAHRH</sequence>
<keyword evidence="2" id="KW-1185">Reference proteome</keyword>
<protein>
    <submittedName>
        <fullName evidence="1">Uncharacterized protein</fullName>
    </submittedName>
</protein>
<evidence type="ECO:0000313" key="2">
    <source>
        <dbReference type="Proteomes" id="UP001564408"/>
    </source>
</evidence>
<dbReference type="EMBL" id="JBDKXB010000047">
    <property type="protein sequence ID" value="MEY6434176.1"/>
    <property type="molecule type" value="Genomic_DNA"/>
</dbReference>
<comment type="caution">
    <text evidence="1">The sequence shown here is derived from an EMBL/GenBank/DDBJ whole genome shotgun (WGS) entry which is preliminary data.</text>
</comment>
<name>A0ABV4BI33_9GAMM</name>
<reference evidence="1 2" key="1">
    <citation type="submission" date="2024-05" db="EMBL/GenBank/DDBJ databases">
        <title>Genome Sequence and Characterization of the New Strain Purple Sulfur Bacterium of Genus Thioalkalicoccus.</title>
        <authorList>
            <person name="Bryantseva I.A."/>
            <person name="Kyndt J.A."/>
            <person name="Imhoff J.F."/>
        </authorList>
    </citation>
    <scope>NUCLEOTIDE SEQUENCE [LARGE SCALE GENOMIC DNA]</scope>
    <source>
        <strain evidence="1 2">Um2</strain>
    </source>
</reference>
<accession>A0ABV4BI33</accession>
<organism evidence="1 2">
    <name type="scientific">Thioalkalicoccus limnaeus</name>
    <dbReference type="NCBI Taxonomy" id="120681"/>
    <lineage>
        <taxon>Bacteria</taxon>
        <taxon>Pseudomonadati</taxon>
        <taxon>Pseudomonadota</taxon>
        <taxon>Gammaproteobacteria</taxon>
        <taxon>Chromatiales</taxon>
        <taxon>Chromatiaceae</taxon>
        <taxon>Thioalkalicoccus</taxon>
    </lineage>
</organism>